<feature type="transmembrane region" description="Helical" evidence="1">
    <location>
        <begin position="42"/>
        <end position="62"/>
    </location>
</feature>
<keyword evidence="1" id="KW-1133">Transmembrane helix</keyword>
<feature type="transmembrane region" description="Helical" evidence="1">
    <location>
        <begin position="148"/>
        <end position="170"/>
    </location>
</feature>
<comment type="caution">
    <text evidence="3">The sequence shown here is derived from an EMBL/GenBank/DDBJ whole genome shotgun (WGS) entry which is preliminary data.</text>
</comment>
<evidence type="ECO:0000313" key="4">
    <source>
        <dbReference type="Proteomes" id="UP001596044"/>
    </source>
</evidence>
<organism evidence="3 4">
    <name type="scientific">Paenibacillus aestuarii</name>
    <dbReference type="NCBI Taxonomy" id="516965"/>
    <lineage>
        <taxon>Bacteria</taxon>
        <taxon>Bacillati</taxon>
        <taxon>Bacillota</taxon>
        <taxon>Bacilli</taxon>
        <taxon>Bacillales</taxon>
        <taxon>Paenibacillaceae</taxon>
        <taxon>Paenibacillus</taxon>
    </lineage>
</organism>
<feature type="transmembrane region" description="Helical" evidence="1">
    <location>
        <begin position="7"/>
        <end position="30"/>
    </location>
</feature>
<keyword evidence="1" id="KW-0472">Membrane</keyword>
<keyword evidence="3" id="KW-0808">Transferase</keyword>
<feature type="transmembrane region" description="Helical" evidence="1">
    <location>
        <begin position="269"/>
        <end position="290"/>
    </location>
</feature>
<feature type="transmembrane region" description="Helical" evidence="1">
    <location>
        <begin position="177"/>
        <end position="196"/>
    </location>
</feature>
<protein>
    <submittedName>
        <fullName evidence="3">Glycosyltransferase family 39 protein</fullName>
        <ecNumber evidence="3">2.4.-.-</ecNumber>
    </submittedName>
</protein>
<accession>A0ABW0K8U3</accession>
<evidence type="ECO:0000256" key="1">
    <source>
        <dbReference type="SAM" id="Phobius"/>
    </source>
</evidence>
<feature type="transmembrane region" description="Helical" evidence="1">
    <location>
        <begin position="410"/>
        <end position="429"/>
    </location>
</feature>
<feature type="transmembrane region" description="Helical" evidence="1">
    <location>
        <begin position="69"/>
        <end position="91"/>
    </location>
</feature>
<dbReference type="Pfam" id="PF13231">
    <property type="entry name" value="PMT_2"/>
    <property type="match status" value="1"/>
</dbReference>
<dbReference type="EMBL" id="JBHSMJ010000020">
    <property type="protein sequence ID" value="MFC5449709.1"/>
    <property type="molecule type" value="Genomic_DNA"/>
</dbReference>
<proteinExistence type="predicted"/>
<feature type="transmembrane region" description="Helical" evidence="1">
    <location>
        <begin position="226"/>
        <end position="257"/>
    </location>
</feature>
<feature type="transmembrane region" description="Helical" evidence="1">
    <location>
        <begin position="441"/>
        <end position="458"/>
    </location>
</feature>
<dbReference type="InterPro" id="IPR038731">
    <property type="entry name" value="RgtA/B/C-like"/>
</dbReference>
<feature type="transmembrane region" description="Helical" evidence="1">
    <location>
        <begin position="302"/>
        <end position="322"/>
    </location>
</feature>
<keyword evidence="1" id="KW-0812">Transmembrane</keyword>
<sequence length="497" mass="56934">MANFGKFMKLFVIGALGIAFVFALFMHSYYIPDKAAFKSNSVMDYGVLLICLCLFMLGVLIFRKIKYHWALVISVILIITTQLLFVLQYPLEPFSDMKEVYQIAIGGFNGISNNTAFDRGGYLATFPNNVYYTLFLTILYSFLPKSILVAKIVNIISSLIIVACAGVIYREFFGEKFLGGFLILLSLFPPSIFYANHIYNDTISTAFFCLSLVLLIKGLKRNQVLLIIYAFSLLTIGDLFRQIGIVFMIAYILIIVISGRNQINRLLTYAPIIAGLIIFFGTRPLINLILMNLGILPQTYGLFAMPITAWLFMVLNPTSFGFQDGKTFNIFYESGSDPVKASGIYTAGIYQRFNENGFWGIVKIIMKKYLWTWTEGSYQMERYGFGFNNTLQYETSFTKLIYSNTFIREFINLIMHGYNTILLGFTLLGIVDTYKKKNNDITIILLVLAGVMGFYLIWEIKSRYIFIIWPFILLFAYHGVSSLFEQKKYLLKRNMEK</sequence>
<dbReference type="Proteomes" id="UP001596044">
    <property type="component" value="Unassembled WGS sequence"/>
</dbReference>
<name>A0ABW0K8U3_9BACL</name>
<evidence type="ECO:0000313" key="3">
    <source>
        <dbReference type="EMBL" id="MFC5449709.1"/>
    </source>
</evidence>
<gene>
    <name evidence="3" type="ORF">ACFPOG_15670</name>
</gene>
<feature type="transmembrane region" description="Helical" evidence="1">
    <location>
        <begin position="464"/>
        <end position="484"/>
    </location>
</feature>
<dbReference type="RefSeq" id="WP_270877457.1">
    <property type="nucleotide sequence ID" value="NZ_JAQFVF010000002.1"/>
</dbReference>
<feature type="transmembrane region" description="Helical" evidence="1">
    <location>
        <begin position="202"/>
        <end position="219"/>
    </location>
</feature>
<keyword evidence="3" id="KW-0328">Glycosyltransferase</keyword>
<keyword evidence="4" id="KW-1185">Reference proteome</keyword>
<dbReference type="EC" id="2.4.-.-" evidence="3"/>
<feature type="domain" description="Glycosyltransferase RgtA/B/C/D-like" evidence="2">
    <location>
        <begin position="135"/>
        <end position="279"/>
    </location>
</feature>
<dbReference type="GO" id="GO:0016757">
    <property type="term" value="F:glycosyltransferase activity"/>
    <property type="evidence" value="ECO:0007669"/>
    <property type="project" value="UniProtKB-KW"/>
</dbReference>
<reference evidence="4" key="1">
    <citation type="journal article" date="2019" name="Int. J. Syst. Evol. Microbiol.">
        <title>The Global Catalogue of Microorganisms (GCM) 10K type strain sequencing project: providing services to taxonomists for standard genome sequencing and annotation.</title>
        <authorList>
            <consortium name="The Broad Institute Genomics Platform"/>
            <consortium name="The Broad Institute Genome Sequencing Center for Infectious Disease"/>
            <person name="Wu L."/>
            <person name="Ma J."/>
        </authorList>
    </citation>
    <scope>NUCLEOTIDE SEQUENCE [LARGE SCALE GENOMIC DNA]</scope>
    <source>
        <strain evidence="4">KACC 11904</strain>
    </source>
</reference>
<evidence type="ECO:0000259" key="2">
    <source>
        <dbReference type="Pfam" id="PF13231"/>
    </source>
</evidence>